<evidence type="ECO:0000313" key="2">
    <source>
        <dbReference type="Proteomes" id="UP000262583"/>
    </source>
</evidence>
<dbReference type="Proteomes" id="UP000262583">
    <property type="component" value="Chromosome"/>
</dbReference>
<organism evidence="1 2">
    <name type="scientific">Sumerlaea chitinivorans</name>
    <dbReference type="NCBI Taxonomy" id="2250252"/>
    <lineage>
        <taxon>Bacteria</taxon>
        <taxon>Candidatus Sumerlaeota</taxon>
        <taxon>Candidatus Sumerlaeia</taxon>
        <taxon>Candidatus Sumerlaeales</taxon>
        <taxon>Candidatus Sumerlaeaceae</taxon>
        <taxon>Candidatus Sumerlaea</taxon>
    </lineage>
</organism>
<dbReference type="EMBL" id="CP030759">
    <property type="protein sequence ID" value="AXA35562.1"/>
    <property type="molecule type" value="Genomic_DNA"/>
</dbReference>
<sequence>MLCTIQHAEVRLQQIADYVQLNRTLVGETTSGSRENVVMRLRQLRERIAHQGIIYSTDWIVRELDEAIAALEQ</sequence>
<accession>A0A2Z4Y4B9</accession>
<dbReference type="KEGG" id="schv:BRCON_0785"/>
<reference evidence="1 2" key="1">
    <citation type="submission" date="2018-05" db="EMBL/GenBank/DDBJ databases">
        <title>A metagenomic window into the 2 km-deep terrestrial subsurface aquifer revealed taxonomically and functionally diverse microbial community comprising novel uncultured bacterial lineages.</title>
        <authorList>
            <person name="Kadnikov V.V."/>
            <person name="Mardanov A.V."/>
            <person name="Beletsky A.V."/>
            <person name="Banks D."/>
            <person name="Pimenov N.V."/>
            <person name="Frank Y.A."/>
            <person name="Karnachuk O.V."/>
            <person name="Ravin N.V."/>
        </authorList>
    </citation>
    <scope>NUCLEOTIDE SEQUENCE [LARGE SCALE GENOMIC DNA]</scope>
    <source>
        <strain evidence="1">BY</strain>
    </source>
</reference>
<dbReference type="AlphaFoldDB" id="A0A2Z4Y4B9"/>
<protein>
    <submittedName>
        <fullName evidence="1">Uncharacterized protein</fullName>
    </submittedName>
</protein>
<evidence type="ECO:0000313" key="1">
    <source>
        <dbReference type="EMBL" id="AXA35562.1"/>
    </source>
</evidence>
<name>A0A2Z4Y4B9_SUMC1</name>
<proteinExistence type="predicted"/>
<gene>
    <name evidence="1" type="ORF">BRCON_0785</name>
</gene>